<organism evidence="7 8">
    <name type="scientific">Dreissena polymorpha</name>
    <name type="common">Zebra mussel</name>
    <name type="synonym">Mytilus polymorpha</name>
    <dbReference type="NCBI Taxonomy" id="45954"/>
    <lineage>
        <taxon>Eukaryota</taxon>
        <taxon>Metazoa</taxon>
        <taxon>Spiralia</taxon>
        <taxon>Lophotrochozoa</taxon>
        <taxon>Mollusca</taxon>
        <taxon>Bivalvia</taxon>
        <taxon>Autobranchia</taxon>
        <taxon>Heteroconchia</taxon>
        <taxon>Euheterodonta</taxon>
        <taxon>Imparidentia</taxon>
        <taxon>Neoheterodontei</taxon>
        <taxon>Myida</taxon>
        <taxon>Dreissenoidea</taxon>
        <taxon>Dreissenidae</taxon>
        <taxon>Dreissena</taxon>
    </lineage>
</organism>
<evidence type="ECO:0008006" key="9">
    <source>
        <dbReference type="Google" id="ProtNLM"/>
    </source>
</evidence>
<feature type="compositionally biased region" description="Acidic residues" evidence="6">
    <location>
        <begin position="333"/>
        <end position="356"/>
    </location>
</feature>
<dbReference type="Pfam" id="PF03133">
    <property type="entry name" value="TTL"/>
    <property type="match status" value="1"/>
</dbReference>
<dbReference type="PROSITE" id="PS51221">
    <property type="entry name" value="TTL"/>
    <property type="match status" value="1"/>
</dbReference>
<keyword evidence="2" id="KW-0436">Ligase</keyword>
<feature type="region of interest" description="Disordered" evidence="6">
    <location>
        <begin position="225"/>
        <end position="389"/>
    </location>
</feature>
<evidence type="ECO:0000256" key="5">
    <source>
        <dbReference type="ARBA" id="ARBA00022840"/>
    </source>
</evidence>
<keyword evidence="8" id="KW-1185">Reference proteome</keyword>
<evidence type="ECO:0000256" key="1">
    <source>
        <dbReference type="ARBA" id="ARBA00006820"/>
    </source>
</evidence>
<dbReference type="FunFam" id="3.30.470.20:FF:000009">
    <property type="entry name" value="tubulin polyglutamylase TTLL5 isoform X1"/>
    <property type="match status" value="1"/>
</dbReference>
<accession>A0A9D4K3M2</accession>
<protein>
    <recommendedName>
        <fullName evidence="9">Tubulin polyglutamylase TTLL4</fullName>
    </recommendedName>
</protein>
<dbReference type="PANTHER" id="PTHR12241:SF162">
    <property type="entry name" value="TUBULIN MONOGLUTAMYLASE TTLL4"/>
    <property type="match status" value="1"/>
</dbReference>
<dbReference type="Proteomes" id="UP000828390">
    <property type="component" value="Unassembled WGS sequence"/>
</dbReference>
<keyword evidence="5" id="KW-0067">ATP-binding</keyword>
<evidence type="ECO:0000313" key="8">
    <source>
        <dbReference type="Proteomes" id="UP000828390"/>
    </source>
</evidence>
<sequence length="1039" mass="115829">MNAFMRPQSALRKETPAQTSVAKSTTTKKTSEETTASKTGATKSTATASPRKEIPPTKLERETDLSLNGQSNNKENSGLKNQFGPASKVIPASSSSQLLNQSVNSPSSSPEKVSAASQTQNSTLAKNVDSSLSSIPLTQEVGSENSSKAVAYAKPVSSLPRPGSAVKSVTPDSQMPVRNLNYTPTKPYHEVANPKPVISATTKTQQTSETIITVKAEPPKGVTYMAPSVINKPNKANKAALSQSSGSNSSKLSSDSSSSGTMYYSKKSKADIMIHEQRPPAIGAPSKPLRGAEKGSATNFTSGSELDEAADDESEILSGERMPGDGEASLLGDENEDEDFPEDCEDDIVDNLDDDFVGGSDGESDGYSFTSSSMSRPSTSTQRLKSRPVSAVESEVISVSRSQTASPDRSIKPPLTKSLFPNIPPVVTFVAEGDKVEQLPWEVRKYLKWRITSITPNVVKHCLARSGFRITKRNHDWLGCWGKHMKSQGFKALREYQKLNHYPGSFQIGRKDRLWRNLSKMQVHFGKKEFGFFPQTYCLPYDSKLLKRAFEDGSTKQKWIVKPPASARGIGIKVISKLTQVPKKRPVIVQRYLARPYLINDSKFDMRVYVYVSSFDPLRLYVFEDGLARFASMKYSSSMKHLANKFMHLTNYSVNKRNADYQANADDTVCQGHKWSLKALWNYMKRQGINTNAIWESMKDLIIKTIICADSPVNSLVKANCKSRYCVHELFGFDILLDESLKPWVLEVNISPSLHSNSQLDVNIKGQMIKDLMNISGIRVPDKHDVVPHAPQTSGPPDLSNYVPPNNVCMDKRLFSQQLSPDERAKHAYYSQRYQDEQVQQTILDILTPDNVRFLTESIDEDSRKGGFQRVFPTPSTHKYLKYFETPRYYNLLLNQWVQRFNRMEQRGIALLQSLCTEGLHLELCTENHNHQWNPPNATCHSYRGDRLLSAPVSKHLKDGEALKSRAMQVKRSTANKVLHHRSNSQSSSVSSIHNLVLTPPPVDILTPKGKAPNSEMQGMYCFEDTCPRPTVHKRHKAR</sequence>
<dbReference type="PANTHER" id="PTHR12241">
    <property type="entry name" value="TUBULIN POLYGLUTAMYLASE"/>
    <property type="match status" value="1"/>
</dbReference>
<name>A0A9D4K3M2_DREPO</name>
<dbReference type="GO" id="GO:0036064">
    <property type="term" value="C:ciliary basal body"/>
    <property type="evidence" value="ECO:0007669"/>
    <property type="project" value="TreeGrafter"/>
</dbReference>
<feature type="compositionally biased region" description="Low complexity" evidence="6">
    <location>
        <begin position="22"/>
        <end position="49"/>
    </location>
</feature>
<reference evidence="7" key="1">
    <citation type="journal article" date="2019" name="bioRxiv">
        <title>The Genome of the Zebra Mussel, Dreissena polymorpha: A Resource for Invasive Species Research.</title>
        <authorList>
            <person name="McCartney M.A."/>
            <person name="Auch B."/>
            <person name="Kono T."/>
            <person name="Mallez S."/>
            <person name="Zhang Y."/>
            <person name="Obille A."/>
            <person name="Becker A."/>
            <person name="Abrahante J.E."/>
            <person name="Garbe J."/>
            <person name="Badalamenti J.P."/>
            <person name="Herman A."/>
            <person name="Mangelson H."/>
            <person name="Liachko I."/>
            <person name="Sullivan S."/>
            <person name="Sone E.D."/>
            <person name="Koren S."/>
            <person name="Silverstein K.A.T."/>
            <person name="Beckman K.B."/>
            <person name="Gohl D.M."/>
        </authorList>
    </citation>
    <scope>NUCLEOTIDE SEQUENCE</scope>
    <source>
        <strain evidence="7">Duluth1</strain>
        <tissue evidence="7">Whole animal</tissue>
    </source>
</reference>
<feature type="compositionally biased region" description="Polar residues" evidence="6">
    <location>
        <begin position="118"/>
        <end position="131"/>
    </location>
</feature>
<dbReference type="GO" id="GO:0005524">
    <property type="term" value="F:ATP binding"/>
    <property type="evidence" value="ECO:0007669"/>
    <property type="project" value="UniProtKB-KW"/>
</dbReference>
<feature type="region of interest" description="Disordered" evidence="6">
    <location>
        <begin position="1"/>
        <end position="131"/>
    </location>
</feature>
<keyword evidence="4" id="KW-0547">Nucleotide-binding</keyword>
<proteinExistence type="inferred from homology"/>
<dbReference type="InterPro" id="IPR004344">
    <property type="entry name" value="TTL/TTLL_fam"/>
</dbReference>
<feature type="compositionally biased region" description="Low complexity" evidence="6">
    <location>
        <begin position="93"/>
        <end position="117"/>
    </location>
</feature>
<evidence type="ECO:0000256" key="4">
    <source>
        <dbReference type="ARBA" id="ARBA00022741"/>
    </source>
</evidence>
<feature type="compositionally biased region" description="Low complexity" evidence="6">
    <location>
        <begin position="242"/>
        <end position="265"/>
    </location>
</feature>
<comment type="caution">
    <text evidence="7">The sequence shown here is derived from an EMBL/GenBank/DDBJ whole genome shotgun (WGS) entry which is preliminary data.</text>
</comment>
<evidence type="ECO:0000313" key="7">
    <source>
        <dbReference type="EMBL" id="KAH3832383.1"/>
    </source>
</evidence>
<evidence type="ECO:0000256" key="3">
    <source>
        <dbReference type="ARBA" id="ARBA00022701"/>
    </source>
</evidence>
<dbReference type="AlphaFoldDB" id="A0A9D4K3M2"/>
<dbReference type="GO" id="GO:0000226">
    <property type="term" value="P:microtubule cytoskeleton organization"/>
    <property type="evidence" value="ECO:0007669"/>
    <property type="project" value="TreeGrafter"/>
</dbReference>
<feature type="region of interest" description="Disordered" evidence="6">
    <location>
        <begin position="155"/>
        <end position="195"/>
    </location>
</feature>
<comment type="similarity">
    <text evidence="1">Belongs to the tubulin--tyrosine ligase family.</text>
</comment>
<dbReference type="EMBL" id="JAIWYP010000004">
    <property type="protein sequence ID" value="KAH3832383.1"/>
    <property type="molecule type" value="Genomic_DNA"/>
</dbReference>
<dbReference type="Gene3D" id="3.30.470.20">
    <property type="entry name" value="ATP-grasp fold, B domain"/>
    <property type="match status" value="1"/>
</dbReference>
<feature type="compositionally biased region" description="Polar residues" evidence="6">
    <location>
        <begin position="65"/>
        <end position="80"/>
    </location>
</feature>
<dbReference type="GO" id="GO:0070740">
    <property type="term" value="F:tubulin-glutamic acid ligase activity"/>
    <property type="evidence" value="ECO:0007669"/>
    <property type="project" value="TreeGrafter"/>
</dbReference>
<feature type="compositionally biased region" description="Acidic residues" evidence="6">
    <location>
        <begin position="305"/>
        <end position="315"/>
    </location>
</feature>
<dbReference type="GO" id="GO:0005874">
    <property type="term" value="C:microtubule"/>
    <property type="evidence" value="ECO:0007669"/>
    <property type="project" value="UniProtKB-KW"/>
</dbReference>
<gene>
    <name evidence="7" type="ORF">DPMN_105668</name>
</gene>
<dbReference type="GO" id="GO:0015631">
    <property type="term" value="F:tubulin binding"/>
    <property type="evidence" value="ECO:0007669"/>
    <property type="project" value="TreeGrafter"/>
</dbReference>
<feature type="compositionally biased region" description="Low complexity" evidence="6">
    <location>
        <begin position="368"/>
        <end position="381"/>
    </location>
</feature>
<keyword evidence="3" id="KW-0493">Microtubule</keyword>
<reference evidence="7" key="2">
    <citation type="submission" date="2020-11" db="EMBL/GenBank/DDBJ databases">
        <authorList>
            <person name="McCartney M.A."/>
            <person name="Auch B."/>
            <person name="Kono T."/>
            <person name="Mallez S."/>
            <person name="Becker A."/>
            <person name="Gohl D.M."/>
            <person name="Silverstein K.A.T."/>
            <person name="Koren S."/>
            <person name="Bechman K.B."/>
            <person name="Herman A."/>
            <person name="Abrahante J.E."/>
            <person name="Garbe J."/>
        </authorList>
    </citation>
    <scope>NUCLEOTIDE SEQUENCE</scope>
    <source>
        <strain evidence="7">Duluth1</strain>
        <tissue evidence="7">Whole animal</tissue>
    </source>
</reference>
<dbReference type="SUPFAM" id="SSF56059">
    <property type="entry name" value="Glutathione synthetase ATP-binding domain-like"/>
    <property type="match status" value="1"/>
</dbReference>
<feature type="compositionally biased region" description="Basic and acidic residues" evidence="6">
    <location>
        <begin position="268"/>
        <end position="278"/>
    </location>
</feature>
<feature type="compositionally biased region" description="Basic and acidic residues" evidence="6">
    <location>
        <begin position="50"/>
        <end position="64"/>
    </location>
</feature>
<evidence type="ECO:0000256" key="6">
    <source>
        <dbReference type="SAM" id="MobiDB-lite"/>
    </source>
</evidence>
<evidence type="ECO:0000256" key="2">
    <source>
        <dbReference type="ARBA" id="ARBA00022598"/>
    </source>
</evidence>